<protein>
    <submittedName>
        <fullName evidence="1">Nitroreductase/quinone reductase family protein</fullName>
    </submittedName>
</protein>
<reference evidence="2" key="1">
    <citation type="journal article" date="2019" name="Int. J. Syst. Evol. Microbiol.">
        <title>The Global Catalogue of Microorganisms (GCM) 10K type strain sequencing project: providing services to taxonomists for standard genome sequencing and annotation.</title>
        <authorList>
            <consortium name="The Broad Institute Genomics Platform"/>
            <consortium name="The Broad Institute Genome Sequencing Center for Infectious Disease"/>
            <person name="Wu L."/>
            <person name="Ma J."/>
        </authorList>
    </citation>
    <scope>NUCLEOTIDE SEQUENCE [LARGE SCALE GENOMIC DNA]</scope>
    <source>
        <strain evidence="2">CCUG 49560</strain>
    </source>
</reference>
<keyword evidence="2" id="KW-1185">Reference proteome</keyword>
<dbReference type="InterPro" id="IPR012349">
    <property type="entry name" value="Split_barrel_FMN-bd"/>
</dbReference>
<gene>
    <name evidence="1" type="ORF">ACFO8L_21375</name>
</gene>
<evidence type="ECO:0000313" key="2">
    <source>
        <dbReference type="Proteomes" id="UP001595891"/>
    </source>
</evidence>
<comment type="caution">
    <text evidence="1">The sequence shown here is derived from an EMBL/GenBank/DDBJ whole genome shotgun (WGS) entry which is preliminary data.</text>
</comment>
<accession>A0ABV9EI82</accession>
<dbReference type="InterPro" id="IPR004378">
    <property type="entry name" value="F420H2_quin_Rdtase"/>
</dbReference>
<dbReference type="EMBL" id="JBHSFN010000013">
    <property type="protein sequence ID" value="MFC4588655.1"/>
    <property type="molecule type" value="Genomic_DNA"/>
</dbReference>
<sequence length="147" mass="16623">MTRYIEPSRMDHLFNRTVAGLTRLGVSVWGSRILYVRGRSSGDWRTTPVNVLTLDGTRYLVAPRGITQWVRNVRVSGNGELRVGRRAEPFTATELSDDEKPAILRAYLKRWGWEVGRFFEGLDANASDEQVRAIAPGFPVFRIDQGA</sequence>
<dbReference type="Pfam" id="PF04075">
    <property type="entry name" value="F420H2_quin_red"/>
    <property type="match status" value="1"/>
</dbReference>
<dbReference type="Gene3D" id="2.30.110.10">
    <property type="entry name" value="Electron Transport, Fmn-binding Protein, Chain A"/>
    <property type="match status" value="1"/>
</dbReference>
<proteinExistence type="predicted"/>
<organism evidence="1 2">
    <name type="scientific">Sphaerisporangium corydalis</name>
    <dbReference type="NCBI Taxonomy" id="1441875"/>
    <lineage>
        <taxon>Bacteria</taxon>
        <taxon>Bacillati</taxon>
        <taxon>Actinomycetota</taxon>
        <taxon>Actinomycetes</taxon>
        <taxon>Streptosporangiales</taxon>
        <taxon>Streptosporangiaceae</taxon>
        <taxon>Sphaerisporangium</taxon>
    </lineage>
</organism>
<evidence type="ECO:0000313" key="1">
    <source>
        <dbReference type="EMBL" id="MFC4588655.1"/>
    </source>
</evidence>
<dbReference type="Proteomes" id="UP001595891">
    <property type="component" value="Unassembled WGS sequence"/>
</dbReference>
<dbReference type="RefSeq" id="WP_262842287.1">
    <property type="nucleotide sequence ID" value="NZ_JANZYP010000010.1"/>
</dbReference>
<name>A0ABV9EI82_9ACTN</name>